<name>A0A8H2QTM2_9FIRM</name>
<evidence type="ECO:0000313" key="7">
    <source>
        <dbReference type="EMBL" id="VFB17050.1"/>
    </source>
</evidence>
<evidence type="ECO:0000256" key="3">
    <source>
        <dbReference type="ARBA" id="ARBA00022741"/>
    </source>
</evidence>
<dbReference type="EMBL" id="CAACYI010000001">
    <property type="protein sequence ID" value="VFB17050.1"/>
    <property type="molecule type" value="Genomic_DNA"/>
</dbReference>
<organism evidence="7 8">
    <name type="scientific">Urinicoccus massiliensis</name>
    <dbReference type="NCBI Taxonomy" id="1723382"/>
    <lineage>
        <taxon>Bacteria</taxon>
        <taxon>Bacillati</taxon>
        <taxon>Bacillota</taxon>
        <taxon>Tissierellia</taxon>
        <taxon>Tissierellales</taxon>
        <taxon>Peptoniphilaceae</taxon>
        <taxon>Urinicoccus</taxon>
    </lineage>
</organism>
<reference evidence="7 8" key="1">
    <citation type="submission" date="2019-02" db="EMBL/GenBank/DDBJ databases">
        <authorList>
            <consortium name="Pathogen Informatics"/>
        </authorList>
    </citation>
    <scope>NUCLEOTIDE SEQUENCE [LARGE SCALE GENOMIC DNA]</scope>
    <source>
        <strain evidence="7 8">3012STDY7089603</strain>
    </source>
</reference>
<accession>A0A8H2QTM2</accession>
<dbReference type="InterPro" id="IPR004625">
    <property type="entry name" value="PyrdxlKinase"/>
</dbReference>
<dbReference type="RefSeq" id="WP_131749687.1">
    <property type="nucleotide sequence ID" value="NZ_CAACYI010000001.1"/>
</dbReference>
<dbReference type="InterPro" id="IPR029056">
    <property type="entry name" value="Ribokinase-like"/>
</dbReference>
<evidence type="ECO:0000256" key="4">
    <source>
        <dbReference type="ARBA" id="ARBA00022777"/>
    </source>
</evidence>
<comment type="caution">
    <text evidence="7">The sequence shown here is derived from an EMBL/GenBank/DDBJ whole genome shotgun (WGS) entry which is preliminary data.</text>
</comment>
<dbReference type="PANTHER" id="PTHR10534">
    <property type="entry name" value="PYRIDOXAL KINASE"/>
    <property type="match status" value="1"/>
</dbReference>
<evidence type="ECO:0000313" key="8">
    <source>
        <dbReference type="Proteomes" id="UP000377798"/>
    </source>
</evidence>
<dbReference type="Pfam" id="PF08543">
    <property type="entry name" value="Phos_pyr_kin"/>
    <property type="match status" value="1"/>
</dbReference>
<keyword evidence="5" id="KW-0067">ATP-binding</keyword>
<evidence type="ECO:0000259" key="6">
    <source>
        <dbReference type="Pfam" id="PF08543"/>
    </source>
</evidence>
<dbReference type="Proteomes" id="UP000377798">
    <property type="component" value="Unassembled WGS sequence"/>
</dbReference>
<keyword evidence="8" id="KW-1185">Reference proteome</keyword>
<dbReference type="PANTHER" id="PTHR10534:SF2">
    <property type="entry name" value="PYRIDOXAL KINASE"/>
    <property type="match status" value="1"/>
</dbReference>
<dbReference type="GO" id="GO:0008478">
    <property type="term" value="F:pyridoxal kinase activity"/>
    <property type="evidence" value="ECO:0007669"/>
    <property type="project" value="UniProtKB-EC"/>
</dbReference>
<dbReference type="InterPro" id="IPR013749">
    <property type="entry name" value="PM/HMP-P_kinase-1"/>
</dbReference>
<sequence length="273" mass="30218">MGKKILLISDIPGYGKVGAMAMIPALSFMGYRCYNLPTLLVSNTLDYGDFAMMDTTDYMEKTIEVWDRLDFDFDCICTGLLSSPRQVDLVLNYIKKWKKKGRTVLVDPVMGDHGSLYHGVGQEMVAAMTKMAQVADYFIPNGTESHLMTQEAGLAEGDWAHPSIDPLRQLGAKSVLITSGLQDQDDPVIRGYDAREDRYFDLAYTRVPVSFPGTGDLFSAILIGLVLQGHCLEDAAKKASKAIHAMMESYQKTSDPFHGIPIEQCSDLLLKSI</sequence>
<evidence type="ECO:0000256" key="2">
    <source>
        <dbReference type="ARBA" id="ARBA00022679"/>
    </source>
</evidence>
<protein>
    <recommendedName>
        <fullName evidence="1">pyridoxal kinase</fullName>
        <ecNumber evidence="1">2.7.1.35</ecNumber>
    </recommendedName>
</protein>
<dbReference type="AlphaFoldDB" id="A0A8H2QTM2"/>
<keyword evidence="2 7" id="KW-0808">Transferase</keyword>
<evidence type="ECO:0000256" key="1">
    <source>
        <dbReference type="ARBA" id="ARBA00012104"/>
    </source>
</evidence>
<proteinExistence type="predicted"/>
<evidence type="ECO:0000256" key="5">
    <source>
        <dbReference type="ARBA" id="ARBA00022840"/>
    </source>
</evidence>
<dbReference type="GO" id="GO:0005829">
    <property type="term" value="C:cytosol"/>
    <property type="evidence" value="ECO:0007669"/>
    <property type="project" value="TreeGrafter"/>
</dbReference>
<dbReference type="GO" id="GO:0005524">
    <property type="term" value="F:ATP binding"/>
    <property type="evidence" value="ECO:0007669"/>
    <property type="project" value="UniProtKB-KW"/>
</dbReference>
<dbReference type="Gene3D" id="3.40.1190.20">
    <property type="match status" value="1"/>
</dbReference>
<keyword evidence="4 7" id="KW-0418">Kinase</keyword>
<feature type="domain" description="Pyridoxamine kinase/Phosphomethylpyrimidine kinase" evidence="6">
    <location>
        <begin position="29"/>
        <end position="249"/>
    </location>
</feature>
<dbReference type="GO" id="GO:0009443">
    <property type="term" value="P:pyridoxal 5'-phosphate salvage"/>
    <property type="evidence" value="ECO:0007669"/>
    <property type="project" value="InterPro"/>
</dbReference>
<keyword evidence="3" id="KW-0547">Nucleotide-binding</keyword>
<dbReference type="SUPFAM" id="SSF53613">
    <property type="entry name" value="Ribokinase-like"/>
    <property type="match status" value="1"/>
</dbReference>
<dbReference type="EC" id="2.7.1.35" evidence="1"/>
<gene>
    <name evidence="7" type="primary">pdxK</name>
    <name evidence="7" type="ORF">NCTC13150_01633</name>
</gene>